<feature type="transmembrane region" description="Helical" evidence="6">
    <location>
        <begin position="362"/>
        <end position="385"/>
    </location>
</feature>
<evidence type="ECO:0000256" key="4">
    <source>
        <dbReference type="ARBA" id="ARBA00022989"/>
    </source>
</evidence>
<dbReference type="Proteomes" id="UP000275267">
    <property type="component" value="Unassembled WGS sequence"/>
</dbReference>
<sequence>MDAQRDEEAAAAPLLAAPAGSKLSPAADAHILSAAFLFVFAAYGAAQNLESTVNTDGDLGTVSLGILYTSFTLFSVVAPPVVTRLGPKRALVVGSSGYVLFILANLVPTWYTMVPASLYLGFCASIIWVGQGTYLTSAALSHARENNLPEGRTLGNFTGEFWAIIGSTQVIGNLLSLALLRNGKDGGSVTGKNLLFVVFLGCMIVGIVLMCLLSKREEKGYNHPLHSSFGAMLKNASYPPKNASYYPSYGVYRPRPSFCLGCIHKEHCYTCAWHSWSWWSHGNLWCSWCNCSPIVGVLGAAAPLLIGALWGVGDGMLNTELNAVVGLLFEDAKEAAFAQFKVWECGAVAVVFFLGPHITLQAMLVLMTVALFISFGAFLFLTIVVEKSSVVRS</sequence>
<dbReference type="AlphaFoldDB" id="A0A3L6T1G3"/>
<name>A0A3L6T1G3_PANMI</name>
<dbReference type="OrthoDB" id="78663at2759"/>
<gene>
    <name evidence="7" type="ORF">C2845_PM05G14580</name>
</gene>
<feature type="transmembrane region" description="Helical" evidence="6">
    <location>
        <begin position="66"/>
        <end position="83"/>
    </location>
</feature>
<comment type="similarity">
    <text evidence="2">Belongs to the unc-93 family.</text>
</comment>
<accession>A0A3L6T1G3</accession>
<dbReference type="Gene3D" id="1.20.1250.20">
    <property type="entry name" value="MFS general substrate transporter like domains"/>
    <property type="match status" value="1"/>
</dbReference>
<dbReference type="InterPro" id="IPR051951">
    <property type="entry name" value="UNC-93_regulatory"/>
</dbReference>
<dbReference type="SUPFAM" id="SSF103473">
    <property type="entry name" value="MFS general substrate transporter"/>
    <property type="match status" value="1"/>
</dbReference>
<feature type="transmembrane region" description="Helical" evidence="6">
    <location>
        <begin position="161"/>
        <end position="181"/>
    </location>
</feature>
<feature type="transmembrane region" description="Helical" evidence="6">
    <location>
        <begin position="90"/>
        <end position="111"/>
    </location>
</feature>
<dbReference type="Pfam" id="PF05978">
    <property type="entry name" value="UNC-93"/>
    <property type="match status" value="2"/>
</dbReference>
<dbReference type="PANTHER" id="PTHR19444">
    <property type="entry name" value="UNC-93 RELATED"/>
    <property type="match status" value="1"/>
</dbReference>
<evidence type="ECO:0000256" key="2">
    <source>
        <dbReference type="ARBA" id="ARBA00009172"/>
    </source>
</evidence>
<dbReference type="EMBL" id="PQIB02000003">
    <property type="protein sequence ID" value="RLN29458.1"/>
    <property type="molecule type" value="Genomic_DNA"/>
</dbReference>
<feature type="transmembrane region" description="Helical" evidence="6">
    <location>
        <begin position="117"/>
        <end position="140"/>
    </location>
</feature>
<keyword evidence="4 6" id="KW-1133">Transmembrane helix</keyword>
<dbReference type="InterPro" id="IPR036259">
    <property type="entry name" value="MFS_trans_sf"/>
</dbReference>
<evidence type="ECO:0000256" key="1">
    <source>
        <dbReference type="ARBA" id="ARBA00004141"/>
    </source>
</evidence>
<proteinExistence type="inferred from homology"/>
<keyword evidence="5 6" id="KW-0472">Membrane</keyword>
<keyword evidence="3 6" id="KW-0812">Transmembrane</keyword>
<evidence type="ECO:0000313" key="8">
    <source>
        <dbReference type="Proteomes" id="UP000275267"/>
    </source>
</evidence>
<comment type="subcellular location">
    <subcellularLocation>
        <location evidence="1">Membrane</location>
        <topology evidence="1">Multi-pass membrane protein</topology>
    </subcellularLocation>
</comment>
<comment type="caution">
    <text evidence="7">The sequence shown here is derived from an EMBL/GenBank/DDBJ whole genome shotgun (WGS) entry which is preliminary data.</text>
</comment>
<dbReference type="InterPro" id="IPR010291">
    <property type="entry name" value="Ion_channel_UNC-93"/>
</dbReference>
<evidence type="ECO:0000256" key="3">
    <source>
        <dbReference type="ARBA" id="ARBA00022692"/>
    </source>
</evidence>
<feature type="transmembrane region" description="Helical" evidence="6">
    <location>
        <begin position="294"/>
        <end position="312"/>
    </location>
</feature>
<organism evidence="7 8">
    <name type="scientific">Panicum miliaceum</name>
    <name type="common">Proso millet</name>
    <name type="synonym">Broomcorn millet</name>
    <dbReference type="NCBI Taxonomy" id="4540"/>
    <lineage>
        <taxon>Eukaryota</taxon>
        <taxon>Viridiplantae</taxon>
        <taxon>Streptophyta</taxon>
        <taxon>Embryophyta</taxon>
        <taxon>Tracheophyta</taxon>
        <taxon>Spermatophyta</taxon>
        <taxon>Magnoliopsida</taxon>
        <taxon>Liliopsida</taxon>
        <taxon>Poales</taxon>
        <taxon>Poaceae</taxon>
        <taxon>PACMAD clade</taxon>
        <taxon>Panicoideae</taxon>
        <taxon>Panicodae</taxon>
        <taxon>Paniceae</taxon>
        <taxon>Panicinae</taxon>
        <taxon>Panicum</taxon>
        <taxon>Panicum sect. Panicum</taxon>
    </lineage>
</organism>
<feature type="transmembrane region" description="Helical" evidence="6">
    <location>
        <begin position="29"/>
        <end position="46"/>
    </location>
</feature>
<evidence type="ECO:0008006" key="9">
    <source>
        <dbReference type="Google" id="ProtNLM"/>
    </source>
</evidence>
<feature type="transmembrane region" description="Helical" evidence="6">
    <location>
        <begin position="193"/>
        <end position="213"/>
    </location>
</feature>
<dbReference type="STRING" id="4540.A0A3L6T1G3"/>
<evidence type="ECO:0000256" key="5">
    <source>
        <dbReference type="ARBA" id="ARBA00023136"/>
    </source>
</evidence>
<reference evidence="8" key="1">
    <citation type="journal article" date="2019" name="Nat. Commun.">
        <title>The genome of broomcorn millet.</title>
        <authorList>
            <person name="Zou C."/>
            <person name="Miki D."/>
            <person name="Li D."/>
            <person name="Tang Q."/>
            <person name="Xiao L."/>
            <person name="Rajput S."/>
            <person name="Deng P."/>
            <person name="Jia W."/>
            <person name="Huang R."/>
            <person name="Zhang M."/>
            <person name="Sun Y."/>
            <person name="Hu J."/>
            <person name="Fu X."/>
            <person name="Schnable P.S."/>
            <person name="Li F."/>
            <person name="Zhang H."/>
            <person name="Feng B."/>
            <person name="Zhu X."/>
            <person name="Liu R."/>
            <person name="Schnable J.C."/>
            <person name="Zhu J.-K."/>
            <person name="Zhang H."/>
        </authorList>
    </citation>
    <scope>NUCLEOTIDE SEQUENCE [LARGE SCALE GENOMIC DNA]</scope>
</reference>
<evidence type="ECO:0000313" key="7">
    <source>
        <dbReference type="EMBL" id="RLN29458.1"/>
    </source>
</evidence>
<keyword evidence="8" id="KW-1185">Reference proteome</keyword>
<protein>
    <recommendedName>
        <fullName evidence="9">UNC93-like protein 3</fullName>
    </recommendedName>
</protein>
<dbReference type="PANTHER" id="PTHR19444:SF53">
    <property type="entry name" value="MAJOR FACILITATOR SUPERFAMILY (MFS) PROFILE DOMAIN-CONTAINING PROTEIN"/>
    <property type="match status" value="1"/>
</dbReference>
<evidence type="ECO:0000256" key="6">
    <source>
        <dbReference type="SAM" id="Phobius"/>
    </source>
</evidence>
<dbReference type="GO" id="GO:0016020">
    <property type="term" value="C:membrane"/>
    <property type="evidence" value="ECO:0007669"/>
    <property type="project" value="UniProtKB-SubCell"/>
</dbReference>